<dbReference type="InterPro" id="IPR036950">
    <property type="entry name" value="PBP_transglycosylase"/>
</dbReference>
<evidence type="ECO:0000256" key="2">
    <source>
        <dbReference type="ARBA" id="ARBA00022645"/>
    </source>
</evidence>
<keyword evidence="5" id="KW-0808">Transferase</keyword>
<dbReference type="EMBL" id="KF120559">
    <property type="protein sequence ID" value="AIA87833.1"/>
    <property type="molecule type" value="Genomic_DNA"/>
</dbReference>
<evidence type="ECO:0000256" key="3">
    <source>
        <dbReference type="ARBA" id="ARBA00022670"/>
    </source>
</evidence>
<dbReference type="InterPro" id="IPR023346">
    <property type="entry name" value="Lysozyme-like_dom_sf"/>
</dbReference>
<organism evidence="11">
    <name type="scientific">uncultured Lawsonia sp</name>
    <dbReference type="NCBI Taxonomy" id="1434696"/>
    <lineage>
        <taxon>Bacteria</taxon>
        <taxon>Pseudomonadati</taxon>
        <taxon>Thermodesulfobacteriota</taxon>
        <taxon>Desulfovibrionia</taxon>
        <taxon>Desulfovibrionales</taxon>
        <taxon>Desulfovibrionaceae</taxon>
        <taxon>Lawsonia</taxon>
        <taxon>environmental samples</taxon>
    </lineage>
</organism>
<dbReference type="SUPFAM" id="SSF53955">
    <property type="entry name" value="Lysozyme-like"/>
    <property type="match status" value="1"/>
</dbReference>
<evidence type="ECO:0000256" key="7">
    <source>
        <dbReference type="ARBA" id="ARBA00044770"/>
    </source>
</evidence>
<sequence>VEAACRHYFGKSAAQLDWVEATALAGLIRAPSLLNPLHDPEANASERRQVLERLLKEGWIAPEEAARVRRQSPSPPPPPTASPREDSWLLEQVRRELHALLSPQERAMVATVRTTFDLAWQSRCEEQLRAHLAAIEASAAYRASHPNGAQLQAAVAIVGSERGDIRVLGRRPG</sequence>
<dbReference type="InterPro" id="IPR050396">
    <property type="entry name" value="Glycosyltr_51/Transpeptidase"/>
</dbReference>
<feature type="region of interest" description="Disordered" evidence="9">
    <location>
        <begin position="65"/>
        <end position="87"/>
    </location>
</feature>
<dbReference type="PANTHER" id="PTHR32282:SF33">
    <property type="entry name" value="PEPTIDOGLYCAN GLYCOSYLTRANSFERASE"/>
    <property type="match status" value="1"/>
</dbReference>
<dbReference type="GO" id="GO:0008955">
    <property type="term" value="F:peptidoglycan glycosyltransferase activity"/>
    <property type="evidence" value="ECO:0007669"/>
    <property type="project" value="UniProtKB-EC"/>
</dbReference>
<dbReference type="AlphaFoldDB" id="A0A060BTT8"/>
<dbReference type="SUPFAM" id="SSF56601">
    <property type="entry name" value="beta-lactamase/transpeptidase-like"/>
    <property type="match status" value="1"/>
</dbReference>
<keyword evidence="3" id="KW-0645">Protease</keyword>
<dbReference type="PANTHER" id="PTHR32282">
    <property type="entry name" value="BINDING PROTEIN TRANSPEPTIDASE, PUTATIVE-RELATED"/>
    <property type="match status" value="1"/>
</dbReference>
<keyword evidence="2" id="KW-0121">Carboxypeptidase</keyword>
<evidence type="ECO:0000256" key="8">
    <source>
        <dbReference type="ARBA" id="ARBA00049902"/>
    </source>
</evidence>
<keyword evidence="3" id="KW-0378">Hydrolase</keyword>
<accession>A0A060BTT8</accession>
<dbReference type="Pfam" id="PF00912">
    <property type="entry name" value="Transgly"/>
    <property type="match status" value="1"/>
</dbReference>
<keyword evidence="6" id="KW-0511">Multifunctional enzyme</keyword>
<evidence type="ECO:0000256" key="4">
    <source>
        <dbReference type="ARBA" id="ARBA00022676"/>
    </source>
</evidence>
<dbReference type="GO" id="GO:0004180">
    <property type="term" value="F:carboxypeptidase activity"/>
    <property type="evidence" value="ECO:0007669"/>
    <property type="project" value="UniProtKB-KW"/>
</dbReference>
<dbReference type="GO" id="GO:0006508">
    <property type="term" value="P:proteolysis"/>
    <property type="evidence" value="ECO:0007669"/>
    <property type="project" value="UniProtKB-KW"/>
</dbReference>
<dbReference type="GO" id="GO:0030288">
    <property type="term" value="C:outer membrane-bounded periplasmic space"/>
    <property type="evidence" value="ECO:0007669"/>
    <property type="project" value="TreeGrafter"/>
</dbReference>
<evidence type="ECO:0000259" key="10">
    <source>
        <dbReference type="Pfam" id="PF00912"/>
    </source>
</evidence>
<dbReference type="GO" id="GO:0009252">
    <property type="term" value="P:peptidoglycan biosynthetic process"/>
    <property type="evidence" value="ECO:0007669"/>
    <property type="project" value="TreeGrafter"/>
</dbReference>
<evidence type="ECO:0000256" key="6">
    <source>
        <dbReference type="ARBA" id="ARBA00023268"/>
    </source>
</evidence>
<proteinExistence type="predicted"/>
<evidence type="ECO:0000256" key="9">
    <source>
        <dbReference type="SAM" id="MobiDB-lite"/>
    </source>
</evidence>
<keyword evidence="4" id="KW-0328">Glycosyltransferase</keyword>
<dbReference type="Gene3D" id="1.10.3810.10">
    <property type="entry name" value="Biosynthetic peptidoglycan transglycosylase-like"/>
    <property type="match status" value="1"/>
</dbReference>
<evidence type="ECO:0000313" key="11">
    <source>
        <dbReference type="EMBL" id="AIA87833.1"/>
    </source>
</evidence>
<feature type="non-terminal residue" evidence="11">
    <location>
        <position position="173"/>
    </location>
</feature>
<dbReference type="InterPro" id="IPR001264">
    <property type="entry name" value="Glyco_trans_51"/>
</dbReference>
<comment type="pathway">
    <text evidence="1">Cell wall biogenesis; peptidoglycan biosynthesis.</text>
</comment>
<feature type="domain" description="Glycosyl transferase family 51" evidence="10">
    <location>
        <begin position="1"/>
        <end position="54"/>
    </location>
</feature>
<evidence type="ECO:0000256" key="5">
    <source>
        <dbReference type="ARBA" id="ARBA00022679"/>
    </source>
</evidence>
<comment type="catalytic activity">
    <reaction evidence="8">
        <text>[GlcNAc-(1-&gt;4)-Mur2Ac(oyl-L-Ala-gamma-D-Glu-L-Lys-D-Ala-D-Ala)](n)-di-trans,octa-cis-undecaprenyl diphosphate + beta-D-GlcNAc-(1-&gt;4)-Mur2Ac(oyl-L-Ala-gamma-D-Glu-L-Lys-D-Ala-D-Ala)-di-trans,octa-cis-undecaprenyl diphosphate = [GlcNAc-(1-&gt;4)-Mur2Ac(oyl-L-Ala-gamma-D-Glu-L-Lys-D-Ala-D-Ala)](n+1)-di-trans,octa-cis-undecaprenyl diphosphate + di-trans,octa-cis-undecaprenyl diphosphate + H(+)</text>
        <dbReference type="Rhea" id="RHEA:23708"/>
        <dbReference type="Rhea" id="RHEA-COMP:9602"/>
        <dbReference type="Rhea" id="RHEA-COMP:9603"/>
        <dbReference type="ChEBI" id="CHEBI:15378"/>
        <dbReference type="ChEBI" id="CHEBI:58405"/>
        <dbReference type="ChEBI" id="CHEBI:60033"/>
        <dbReference type="ChEBI" id="CHEBI:78435"/>
        <dbReference type="EC" id="2.4.99.28"/>
    </reaction>
</comment>
<feature type="non-terminal residue" evidence="11">
    <location>
        <position position="1"/>
    </location>
</feature>
<dbReference type="Gene3D" id="3.40.710.10">
    <property type="entry name" value="DD-peptidase/beta-lactamase superfamily"/>
    <property type="match status" value="1"/>
</dbReference>
<protein>
    <recommendedName>
        <fullName evidence="7">peptidoglycan glycosyltransferase</fullName>
        <ecNumber evidence="7">2.4.99.28</ecNumber>
    </recommendedName>
</protein>
<dbReference type="EC" id="2.4.99.28" evidence="7"/>
<evidence type="ECO:0000256" key="1">
    <source>
        <dbReference type="ARBA" id="ARBA00004752"/>
    </source>
</evidence>
<name>A0A060BTT8_9BACT</name>
<dbReference type="InterPro" id="IPR012338">
    <property type="entry name" value="Beta-lactam/transpept-like"/>
</dbReference>
<reference evidence="11" key="1">
    <citation type="journal article" date="2013" name="Environ. Microbiol.">
        <title>Seasonally variable intestinal metagenomes of the red palm weevil (Rhynchophorus ferrugineus).</title>
        <authorList>
            <person name="Jia S."/>
            <person name="Zhang X."/>
            <person name="Zhang G."/>
            <person name="Yin A."/>
            <person name="Zhang S."/>
            <person name="Li F."/>
            <person name="Wang L."/>
            <person name="Zhao D."/>
            <person name="Yun Q."/>
            <person name="Tala"/>
            <person name="Wang J."/>
            <person name="Sun G."/>
            <person name="Baabdullah M."/>
            <person name="Yu X."/>
            <person name="Hu S."/>
            <person name="Al-Mssallem I.S."/>
            <person name="Yu J."/>
        </authorList>
    </citation>
    <scope>NUCLEOTIDE SEQUENCE</scope>
</reference>